<dbReference type="CDD" id="cd00553">
    <property type="entry name" value="NAD_synthase"/>
    <property type="match status" value="1"/>
</dbReference>
<feature type="domain" description="NAD/GMP synthase" evidence="11">
    <location>
        <begin position="7"/>
        <end position="238"/>
    </location>
</feature>
<comment type="function">
    <text evidence="8">Catalyzes the ATP-dependent amidation of deamido-NAD to form NAD. Uses ammonia as a nitrogen source.</text>
</comment>
<feature type="binding site" description="in other chain" evidence="8">
    <location>
        <begin position="233"/>
        <end position="234"/>
    </location>
    <ligand>
        <name>deamido-NAD(+)</name>
        <dbReference type="ChEBI" id="CHEBI:58437"/>
        <note>ligand shared between two neighboring subunits</note>
    </ligand>
</feature>
<comment type="similarity">
    <text evidence="1 8 9">Belongs to the NAD synthetase family.</text>
</comment>
<dbReference type="InterPro" id="IPR022310">
    <property type="entry name" value="NAD/GMP_synthase"/>
</dbReference>
<dbReference type="AlphaFoldDB" id="A0A7C1JL95"/>
<sequence length="246" mass="27227">MRLEEFVSALIDWLSRQLKASGLKGFVVGLSGGVDSAVVAVLCKKACPENTLGVIMPCYSDEKDTRDAEMVARLFGITYTTVVLDEVWRTMVELLTGKPLAALDRRELALVNLKPRLRMATLYFYANRREALVAGTGNRSELAVGYFTKYGDAGVDLLPIGNLLKREVREVAAYLGIPEAIINRPPSAGLWEGQNDEAELGFSYADLDHYLSTGEAPPDVKEKIEALARRSEHKRRLPPIPEFQLS</sequence>
<evidence type="ECO:0000256" key="6">
    <source>
        <dbReference type="ARBA" id="ARBA00022842"/>
    </source>
</evidence>
<dbReference type="PANTHER" id="PTHR23090">
    <property type="entry name" value="NH 3 /GLUTAMINE-DEPENDENT NAD + SYNTHETASE"/>
    <property type="match status" value="1"/>
</dbReference>
<comment type="subunit">
    <text evidence="8">Homodimer.</text>
</comment>
<evidence type="ECO:0000256" key="2">
    <source>
        <dbReference type="ARBA" id="ARBA00022598"/>
    </source>
</evidence>
<evidence type="ECO:0000256" key="5">
    <source>
        <dbReference type="ARBA" id="ARBA00022840"/>
    </source>
</evidence>
<evidence type="ECO:0000256" key="3">
    <source>
        <dbReference type="ARBA" id="ARBA00022723"/>
    </source>
</evidence>
<evidence type="ECO:0000259" key="11">
    <source>
        <dbReference type="Pfam" id="PF02540"/>
    </source>
</evidence>
<feature type="binding site" evidence="8">
    <location>
        <position position="141"/>
    </location>
    <ligand>
        <name>Mg(2+)</name>
        <dbReference type="ChEBI" id="CHEBI:18420"/>
    </ligand>
</feature>
<feature type="binding site" description="in other chain" evidence="8">
    <location>
        <position position="116"/>
    </location>
    <ligand>
        <name>deamido-NAD(+)</name>
        <dbReference type="ChEBI" id="CHEBI:58437"/>
        <note>ligand shared between two neighboring subunits</note>
    </ligand>
</feature>
<dbReference type="Pfam" id="PF02540">
    <property type="entry name" value="NAD_synthase"/>
    <property type="match status" value="1"/>
</dbReference>
<evidence type="ECO:0000256" key="10">
    <source>
        <dbReference type="RuleBase" id="RU003812"/>
    </source>
</evidence>
<dbReference type="Gene3D" id="3.40.50.620">
    <property type="entry name" value="HUPs"/>
    <property type="match status" value="1"/>
</dbReference>
<feature type="binding site" description="in other chain" evidence="8">
    <location>
        <position position="149"/>
    </location>
    <ligand>
        <name>deamido-NAD(+)</name>
        <dbReference type="ChEBI" id="CHEBI:58437"/>
        <note>ligand shared between two neighboring subunits</note>
    </ligand>
</feature>
<dbReference type="InterPro" id="IPR003694">
    <property type="entry name" value="NAD_synthase"/>
</dbReference>
<feature type="binding site" evidence="8">
    <location>
        <position position="136"/>
    </location>
    <ligand>
        <name>ATP</name>
        <dbReference type="ChEBI" id="CHEBI:30616"/>
    </ligand>
</feature>
<dbReference type="InterPro" id="IPR014729">
    <property type="entry name" value="Rossmann-like_a/b/a_fold"/>
</dbReference>
<dbReference type="SUPFAM" id="SSF52402">
    <property type="entry name" value="Adenine nucleotide alpha hydrolases-like"/>
    <property type="match status" value="1"/>
</dbReference>
<keyword evidence="2 8" id="KW-0436">Ligase</keyword>
<dbReference type="EC" id="6.3.1.5" evidence="8 10"/>
<reference evidence="12" key="1">
    <citation type="journal article" date="2020" name="mSystems">
        <title>Genome- and Community-Level Interaction Insights into Carbon Utilization and Element Cycling Functions of Hydrothermarchaeota in Hydrothermal Sediment.</title>
        <authorList>
            <person name="Zhou Z."/>
            <person name="Liu Y."/>
            <person name="Xu W."/>
            <person name="Pan J."/>
            <person name="Luo Z.H."/>
            <person name="Li M."/>
        </authorList>
    </citation>
    <scope>NUCLEOTIDE SEQUENCE [LARGE SCALE GENOMIC DNA]</scope>
    <source>
        <strain evidence="12">SpSt-301</strain>
    </source>
</reference>
<evidence type="ECO:0000256" key="9">
    <source>
        <dbReference type="RuleBase" id="RU003811"/>
    </source>
</evidence>
<dbReference type="GO" id="GO:0009435">
    <property type="term" value="P:NAD+ biosynthetic process"/>
    <property type="evidence" value="ECO:0007669"/>
    <property type="project" value="UniProtKB-UniRule"/>
</dbReference>
<proteinExistence type="inferred from homology"/>
<protein>
    <recommendedName>
        <fullName evidence="8 10">NH(3)-dependent NAD(+) synthetase</fullName>
        <ecNumber evidence="8 10">6.3.1.5</ecNumber>
    </recommendedName>
</protein>
<evidence type="ECO:0000313" key="12">
    <source>
        <dbReference type="EMBL" id="HDW51278.1"/>
    </source>
</evidence>
<accession>A0A7C1JL95</accession>
<dbReference type="GO" id="GO:0005737">
    <property type="term" value="C:cytoplasm"/>
    <property type="evidence" value="ECO:0007669"/>
    <property type="project" value="InterPro"/>
</dbReference>
<name>A0A7C1JL95_9THEO</name>
<keyword evidence="7 8" id="KW-0520">NAD</keyword>
<evidence type="ECO:0000256" key="7">
    <source>
        <dbReference type="ARBA" id="ARBA00023027"/>
    </source>
</evidence>
<evidence type="ECO:0000256" key="4">
    <source>
        <dbReference type="ARBA" id="ARBA00022741"/>
    </source>
</evidence>
<keyword evidence="6 8" id="KW-0460">Magnesium</keyword>
<comment type="caution">
    <text evidence="12">The sequence shown here is derived from an EMBL/GenBank/DDBJ whole genome shotgun (WGS) entry which is preliminary data.</text>
</comment>
<dbReference type="InterPro" id="IPR022926">
    <property type="entry name" value="NH(3)-dep_NAD(+)_synth"/>
</dbReference>
<keyword evidence="4 8" id="KW-0547">Nucleotide-binding</keyword>
<dbReference type="GO" id="GO:0008795">
    <property type="term" value="F:NAD+ synthase activity"/>
    <property type="evidence" value="ECO:0007669"/>
    <property type="project" value="UniProtKB-UniRule"/>
</dbReference>
<gene>
    <name evidence="8 12" type="primary">nadE</name>
    <name evidence="12" type="ORF">ENQ35_00780</name>
</gene>
<feature type="binding site" evidence="8">
    <location>
        <begin position="29"/>
        <end position="36"/>
    </location>
    <ligand>
        <name>ATP</name>
        <dbReference type="ChEBI" id="CHEBI:30616"/>
    </ligand>
</feature>
<dbReference type="PANTHER" id="PTHR23090:SF9">
    <property type="entry name" value="GLUTAMINE-DEPENDENT NAD(+) SYNTHETASE"/>
    <property type="match status" value="1"/>
</dbReference>
<feature type="binding site" evidence="8">
    <location>
        <position position="187"/>
    </location>
    <ligand>
        <name>ATP</name>
        <dbReference type="ChEBI" id="CHEBI:30616"/>
    </ligand>
</feature>
<organism evidence="12">
    <name type="scientific">Ammonifex degensii</name>
    <dbReference type="NCBI Taxonomy" id="42838"/>
    <lineage>
        <taxon>Bacteria</taxon>
        <taxon>Bacillati</taxon>
        <taxon>Bacillota</taxon>
        <taxon>Clostridia</taxon>
        <taxon>Thermoanaerobacterales</taxon>
        <taxon>Thermoanaerobacteraceae</taxon>
        <taxon>Ammonifex</taxon>
    </lineage>
</organism>
<dbReference type="GO" id="GO:0004359">
    <property type="term" value="F:glutaminase activity"/>
    <property type="evidence" value="ECO:0007669"/>
    <property type="project" value="InterPro"/>
</dbReference>
<keyword evidence="3 8" id="KW-0479">Metal-binding</keyword>
<feature type="binding site" evidence="8">
    <location>
        <position position="165"/>
    </location>
    <ligand>
        <name>ATP</name>
        <dbReference type="ChEBI" id="CHEBI:30616"/>
    </ligand>
</feature>
<dbReference type="HAMAP" id="MF_00193">
    <property type="entry name" value="NadE_ammonia_dep"/>
    <property type="match status" value="1"/>
</dbReference>
<dbReference type="GO" id="GO:0003952">
    <property type="term" value="F:NAD+ synthase (glutamine-hydrolyzing) activity"/>
    <property type="evidence" value="ECO:0007669"/>
    <property type="project" value="InterPro"/>
</dbReference>
<dbReference type="UniPathway" id="UPA00253">
    <property type="reaction ID" value="UER00333"/>
</dbReference>
<evidence type="ECO:0000256" key="1">
    <source>
        <dbReference type="ARBA" id="ARBA00005859"/>
    </source>
</evidence>
<comment type="pathway">
    <text evidence="8">Cofactor biosynthesis; NAD(+) biosynthesis; NAD(+) from deamido-NAD(+) (ammonia route): step 1/1.</text>
</comment>
<dbReference type="NCBIfam" id="TIGR00552">
    <property type="entry name" value="nadE"/>
    <property type="match status" value="1"/>
</dbReference>
<comment type="catalytic activity">
    <reaction evidence="8 10">
        <text>deamido-NAD(+) + NH4(+) + ATP = AMP + diphosphate + NAD(+) + H(+)</text>
        <dbReference type="Rhea" id="RHEA:21188"/>
        <dbReference type="ChEBI" id="CHEBI:15378"/>
        <dbReference type="ChEBI" id="CHEBI:28938"/>
        <dbReference type="ChEBI" id="CHEBI:30616"/>
        <dbReference type="ChEBI" id="CHEBI:33019"/>
        <dbReference type="ChEBI" id="CHEBI:57540"/>
        <dbReference type="ChEBI" id="CHEBI:58437"/>
        <dbReference type="ChEBI" id="CHEBI:456215"/>
        <dbReference type="EC" id="6.3.1.5"/>
    </reaction>
</comment>
<feature type="binding site" evidence="8">
    <location>
        <position position="156"/>
    </location>
    <ligand>
        <name>deamido-NAD(+)</name>
        <dbReference type="ChEBI" id="CHEBI:58437"/>
        <note>ligand shared between two neighboring subunits</note>
    </ligand>
</feature>
<dbReference type="GO" id="GO:0046872">
    <property type="term" value="F:metal ion binding"/>
    <property type="evidence" value="ECO:0007669"/>
    <property type="project" value="UniProtKB-KW"/>
</dbReference>
<dbReference type="EMBL" id="DSMV01000052">
    <property type="protein sequence ID" value="HDW51278.1"/>
    <property type="molecule type" value="Genomic_DNA"/>
</dbReference>
<dbReference type="GO" id="GO:0005524">
    <property type="term" value="F:ATP binding"/>
    <property type="evidence" value="ECO:0007669"/>
    <property type="project" value="UniProtKB-UniRule"/>
</dbReference>
<evidence type="ECO:0000256" key="8">
    <source>
        <dbReference type="HAMAP-Rule" id="MF_00193"/>
    </source>
</evidence>
<keyword evidence="5 8" id="KW-0067">ATP-binding</keyword>
<feature type="binding site" evidence="8">
    <location>
        <position position="35"/>
    </location>
    <ligand>
        <name>Mg(2+)</name>
        <dbReference type="ChEBI" id="CHEBI:18420"/>
    </ligand>
</feature>